<evidence type="ECO:0000313" key="3">
    <source>
        <dbReference type="Proteomes" id="UP000003167"/>
    </source>
</evidence>
<dbReference type="EMBL" id="AGEK01000037">
    <property type="protein sequence ID" value="EHO67187.1"/>
    <property type="molecule type" value="Genomic_DNA"/>
</dbReference>
<proteinExistence type="predicted"/>
<protein>
    <recommendedName>
        <fullName evidence="4">DUF4230 domain-containing protein</fullName>
    </recommendedName>
</protein>
<dbReference type="Proteomes" id="UP000003167">
    <property type="component" value="Unassembled WGS sequence"/>
</dbReference>
<feature type="transmembrane region" description="Helical" evidence="1">
    <location>
        <begin position="6"/>
        <end position="32"/>
    </location>
</feature>
<sequence length="241" mass="27636">MQNNFFYYLCSILTTLFMKRIGLLYMVLLLVFGLSGCKGKREEQTQKAFDTIPMLVNEIQKCSRLYTVEYKIHKIITHDDRKTIKGSLFNKAFSLDIPMSKRMVAIPMDATIKGYIDFGSFSSKNVKRTGNKIEITLPDPRITMTATKIDHNHVKQFVNFMRSDFTDTELSDFERQGRAQIIHDISQTDILENARLGAAKVLIPLLRQAGYNEKDITISFRNNLQSGDIPTLIDKTNEHGK</sequence>
<comment type="caution">
    <text evidence="2">The sequence shown here is derived from an EMBL/GenBank/DDBJ whole genome shotgun (WGS) entry which is preliminary data.</text>
</comment>
<dbReference type="AlphaFoldDB" id="H1HPW3"/>
<keyword evidence="3" id="KW-1185">Reference proteome</keyword>
<keyword evidence="1" id="KW-0472">Membrane</keyword>
<reference evidence="2 3" key="1">
    <citation type="submission" date="2011-12" db="EMBL/GenBank/DDBJ databases">
        <title>The Genome Sequence of Prevotella maculosa OT 289.</title>
        <authorList>
            <consortium name="The Broad Institute Genome Sequencing Platform"/>
            <person name="Earl A."/>
            <person name="Ward D."/>
            <person name="Feldgarden M."/>
            <person name="Gevers D."/>
            <person name="Izard J."/>
            <person name="Blanton J.M."/>
            <person name="Mathney J."/>
            <person name="Tanner A.C."/>
            <person name="Dewhirst F.E."/>
            <person name="Young S.K."/>
            <person name="Zeng Q."/>
            <person name="Gargeya S."/>
            <person name="Fitzgerald M."/>
            <person name="Haas B."/>
            <person name="Abouelleil A."/>
            <person name="Alvarado L."/>
            <person name="Arachchi H.M."/>
            <person name="Berlin A."/>
            <person name="Chapman S.B."/>
            <person name="Gearin G."/>
            <person name="Goldberg J."/>
            <person name="Griggs A."/>
            <person name="Gujja S."/>
            <person name="Hansen M."/>
            <person name="Heiman D."/>
            <person name="Howarth C."/>
            <person name="Larimer J."/>
            <person name="Lui A."/>
            <person name="MacDonald P.J.P."/>
            <person name="McCowen C."/>
            <person name="Montmayeur A."/>
            <person name="Murphy C."/>
            <person name="Neiman D."/>
            <person name="Pearson M."/>
            <person name="Priest M."/>
            <person name="Roberts A."/>
            <person name="Saif S."/>
            <person name="Shea T."/>
            <person name="Sisk P."/>
            <person name="Stolte C."/>
            <person name="Sykes S."/>
            <person name="Wortman J."/>
            <person name="Nusbaum C."/>
            <person name="Birren B."/>
        </authorList>
    </citation>
    <scope>NUCLEOTIDE SEQUENCE [LARGE SCALE GENOMIC DNA]</scope>
    <source>
        <strain evidence="2 3">OT 289</strain>
    </source>
</reference>
<evidence type="ECO:0008006" key="4">
    <source>
        <dbReference type="Google" id="ProtNLM"/>
    </source>
</evidence>
<keyword evidence="1" id="KW-1133">Transmembrane helix</keyword>
<accession>H1HPW3</accession>
<evidence type="ECO:0000256" key="1">
    <source>
        <dbReference type="SAM" id="Phobius"/>
    </source>
</evidence>
<organism evidence="2 3">
    <name type="scientific">Segatella maculosa OT 289</name>
    <dbReference type="NCBI Taxonomy" id="999422"/>
    <lineage>
        <taxon>Bacteria</taxon>
        <taxon>Pseudomonadati</taxon>
        <taxon>Bacteroidota</taxon>
        <taxon>Bacteroidia</taxon>
        <taxon>Bacteroidales</taxon>
        <taxon>Prevotellaceae</taxon>
        <taxon>Segatella</taxon>
    </lineage>
</organism>
<dbReference type="Pfam" id="PF14014">
    <property type="entry name" value="DUF4230"/>
    <property type="match status" value="1"/>
</dbReference>
<gene>
    <name evidence="2" type="ORF">HMPREF9944_02288</name>
</gene>
<keyword evidence="1" id="KW-0812">Transmembrane</keyword>
<dbReference type="STRING" id="999422.HMPREF9944_02288"/>
<evidence type="ECO:0000313" key="2">
    <source>
        <dbReference type="EMBL" id="EHO67187.1"/>
    </source>
</evidence>
<dbReference type="InterPro" id="IPR025324">
    <property type="entry name" value="DUF4230"/>
</dbReference>
<name>H1HPW3_9BACT</name>
<dbReference type="HOGENOM" id="CLU_1244408_0_0_10"/>
<dbReference type="PATRIC" id="fig|999422.3.peg.2316"/>